<feature type="compositionally biased region" description="Polar residues" evidence="1">
    <location>
        <begin position="136"/>
        <end position="155"/>
    </location>
</feature>
<evidence type="ECO:0000256" key="2">
    <source>
        <dbReference type="SAM" id="Phobius"/>
    </source>
</evidence>
<dbReference type="Proteomes" id="UP000775547">
    <property type="component" value="Unassembled WGS sequence"/>
</dbReference>
<reference evidence="3" key="1">
    <citation type="submission" date="2020-07" db="EMBL/GenBank/DDBJ databases">
        <authorList>
            <person name="Nieuwenhuis M."/>
            <person name="Van De Peppel L.J.J."/>
        </authorList>
    </citation>
    <scope>NUCLEOTIDE SEQUENCE</scope>
    <source>
        <strain evidence="3">AP01</strain>
        <tissue evidence="3">Mycelium</tissue>
    </source>
</reference>
<organism evidence="3 4">
    <name type="scientific">Asterophora parasitica</name>
    <dbReference type="NCBI Taxonomy" id="117018"/>
    <lineage>
        <taxon>Eukaryota</taxon>
        <taxon>Fungi</taxon>
        <taxon>Dikarya</taxon>
        <taxon>Basidiomycota</taxon>
        <taxon>Agaricomycotina</taxon>
        <taxon>Agaricomycetes</taxon>
        <taxon>Agaricomycetidae</taxon>
        <taxon>Agaricales</taxon>
        <taxon>Tricholomatineae</taxon>
        <taxon>Lyophyllaceae</taxon>
        <taxon>Asterophora</taxon>
    </lineage>
</organism>
<keyword evidence="2" id="KW-1133">Transmembrane helix</keyword>
<gene>
    <name evidence="3" type="ORF">DXG03_008647</name>
</gene>
<feature type="transmembrane region" description="Helical" evidence="2">
    <location>
        <begin position="16"/>
        <end position="38"/>
    </location>
</feature>
<reference evidence="3" key="2">
    <citation type="submission" date="2021-10" db="EMBL/GenBank/DDBJ databases">
        <title>Phylogenomics reveals ancestral predisposition of the termite-cultivated fungus Termitomyces towards a domesticated lifestyle.</title>
        <authorList>
            <person name="Auxier B."/>
            <person name="Grum-Grzhimaylo A."/>
            <person name="Cardenas M.E."/>
            <person name="Lodge J.D."/>
            <person name="Laessoe T."/>
            <person name="Pedersen O."/>
            <person name="Smith M.E."/>
            <person name="Kuyper T.W."/>
            <person name="Franco-Molano E.A."/>
            <person name="Baroni T.J."/>
            <person name="Aanen D.K."/>
        </authorList>
    </citation>
    <scope>NUCLEOTIDE SEQUENCE</scope>
    <source>
        <strain evidence="3">AP01</strain>
        <tissue evidence="3">Mycelium</tissue>
    </source>
</reference>
<feature type="region of interest" description="Disordered" evidence="1">
    <location>
        <begin position="103"/>
        <end position="155"/>
    </location>
</feature>
<comment type="caution">
    <text evidence="3">The sequence shown here is derived from an EMBL/GenBank/DDBJ whole genome shotgun (WGS) entry which is preliminary data.</text>
</comment>
<accession>A0A9P7GBQ0</accession>
<protein>
    <submittedName>
        <fullName evidence="3">Uncharacterized protein</fullName>
    </submittedName>
</protein>
<name>A0A9P7GBQ0_9AGAR</name>
<evidence type="ECO:0000313" key="4">
    <source>
        <dbReference type="Proteomes" id="UP000775547"/>
    </source>
</evidence>
<sequence>MHVKTFKNRVWLSSTAVHLLSAGMFILAFFGTIVHLFHRADRRRLRLRHLPGTIASAVSIGAQTGMGNLLAGRQDQKDIHEALRNRKFRIDPRTMKIVMEGEQGYESATSPTDERKSIFATLQGQNRLSKRFSTFGKPSSLPNTPRGNGNGDTSV</sequence>
<dbReference type="EMBL" id="JABCKV010000073">
    <property type="protein sequence ID" value="KAG5644350.1"/>
    <property type="molecule type" value="Genomic_DNA"/>
</dbReference>
<keyword evidence="4" id="KW-1185">Reference proteome</keyword>
<evidence type="ECO:0000256" key="1">
    <source>
        <dbReference type="SAM" id="MobiDB-lite"/>
    </source>
</evidence>
<dbReference type="AlphaFoldDB" id="A0A9P7GBQ0"/>
<proteinExistence type="predicted"/>
<evidence type="ECO:0000313" key="3">
    <source>
        <dbReference type="EMBL" id="KAG5644350.1"/>
    </source>
</evidence>
<keyword evidence="2" id="KW-0472">Membrane</keyword>
<keyword evidence="2" id="KW-0812">Transmembrane</keyword>
<dbReference type="OrthoDB" id="3248909at2759"/>